<reference evidence="1" key="1">
    <citation type="submission" date="2015-06" db="EMBL/GenBank/DDBJ databases">
        <authorList>
            <person name="Joergensen T."/>
        </authorList>
    </citation>
    <scope>NUCLEOTIDE SEQUENCE</scope>
    <source>
        <strain evidence="1">RGFK1546</strain>
    </source>
</reference>
<name>A0A0H5Q6A9_9ZZZZ</name>
<dbReference type="AlphaFoldDB" id="A0A0H5Q6A9"/>
<reference evidence="1" key="2">
    <citation type="submission" date="2015-07" db="EMBL/GenBank/DDBJ databases">
        <title>Plasmids, circular viruses and viroids from rat gut.</title>
        <authorList>
            <person name="Jorgensen T.J."/>
            <person name="Hansen M.A."/>
            <person name="Xu Z."/>
            <person name="Tabak M.A."/>
            <person name="Sorensen S.J."/>
            <person name="Hansen L.H."/>
        </authorList>
    </citation>
    <scope>NUCLEOTIDE SEQUENCE</scope>
    <source>
        <strain evidence="1">RGFK1546</strain>
    </source>
</reference>
<dbReference type="EMBL" id="LN854078">
    <property type="protein sequence ID" value="CRY97428.1"/>
    <property type="molecule type" value="Genomic_DNA"/>
</dbReference>
<proteinExistence type="predicted"/>
<sequence>MPLYRVRSIGSGVAGAPYYSNHHFLLGEGTDAVTGVQAVGAFWSALIPVLNSGYRVEVEGTVAEINVQSGDVVGQVQVDPLVRTGTAAGSDLPPASQARIRWLTGVFASGRQIAGATYVPALTVAALTSDGLIGSTTRTALSAAAAALIGTGNGFSVYSPTRGLTPPVTVADIPRDFAVLRSRRD</sequence>
<evidence type="ECO:0000313" key="1">
    <source>
        <dbReference type="EMBL" id="CRY97428.1"/>
    </source>
</evidence>
<organism evidence="1">
    <name type="scientific">uncultured prokaryote</name>
    <dbReference type="NCBI Taxonomy" id="198431"/>
    <lineage>
        <taxon>unclassified sequences</taxon>
        <taxon>environmental samples</taxon>
    </lineage>
</organism>
<accession>A0A0H5Q6A9</accession>
<protein>
    <submittedName>
        <fullName evidence="1">Uncharacterized protein</fullName>
    </submittedName>
</protein>